<evidence type="ECO:0000259" key="2">
    <source>
        <dbReference type="Pfam" id="PF00174"/>
    </source>
</evidence>
<protein>
    <submittedName>
        <fullName evidence="3">Sulfite oxidase-like oxidoreductase</fullName>
    </submittedName>
</protein>
<name>A0A9W6MZU1_9HYPH</name>
<accession>A0A9W6MZU1</accession>
<proteinExistence type="predicted"/>
<evidence type="ECO:0000313" key="4">
    <source>
        <dbReference type="Proteomes" id="UP001143370"/>
    </source>
</evidence>
<keyword evidence="4" id="KW-1185">Reference proteome</keyword>
<dbReference type="CDD" id="cd02109">
    <property type="entry name" value="arch_bact_SO_family_Moco"/>
    <property type="match status" value="1"/>
</dbReference>
<dbReference type="PANTHER" id="PTHR43032">
    <property type="entry name" value="PROTEIN-METHIONINE-SULFOXIDE REDUCTASE"/>
    <property type="match status" value="1"/>
</dbReference>
<dbReference type="Proteomes" id="UP001143370">
    <property type="component" value="Unassembled WGS sequence"/>
</dbReference>
<feature type="region of interest" description="Disordered" evidence="1">
    <location>
        <begin position="1"/>
        <end position="27"/>
    </location>
</feature>
<dbReference type="EMBL" id="BSFJ01000015">
    <property type="protein sequence ID" value="GLK72476.1"/>
    <property type="molecule type" value="Genomic_DNA"/>
</dbReference>
<dbReference type="InterPro" id="IPR036374">
    <property type="entry name" value="OxRdtase_Mopterin-bd_sf"/>
</dbReference>
<dbReference type="AlphaFoldDB" id="A0A9W6MZU1"/>
<organism evidence="3 4">
    <name type="scientific">Ancylobacter dichloromethanicus</name>
    <dbReference type="NCBI Taxonomy" id="518825"/>
    <lineage>
        <taxon>Bacteria</taxon>
        <taxon>Pseudomonadati</taxon>
        <taxon>Pseudomonadota</taxon>
        <taxon>Alphaproteobacteria</taxon>
        <taxon>Hyphomicrobiales</taxon>
        <taxon>Xanthobacteraceae</taxon>
        <taxon>Ancylobacter</taxon>
    </lineage>
</organism>
<evidence type="ECO:0000313" key="3">
    <source>
        <dbReference type="EMBL" id="GLK72476.1"/>
    </source>
</evidence>
<dbReference type="PANTHER" id="PTHR43032:SF4">
    <property type="entry name" value="OXIDOREDUCTASE MOLYBDOPTERIN-BINDING DOMAIN-CONTAINING PROTEIN"/>
    <property type="match status" value="1"/>
</dbReference>
<comment type="caution">
    <text evidence="3">The sequence shown here is derived from an EMBL/GenBank/DDBJ whole genome shotgun (WGS) entry which is preliminary data.</text>
</comment>
<gene>
    <name evidence="3" type="ORF">GCM10017643_25920</name>
</gene>
<dbReference type="InterPro" id="IPR000572">
    <property type="entry name" value="OxRdtase_Mopterin-bd_dom"/>
</dbReference>
<dbReference type="RefSeq" id="WP_213373313.1">
    <property type="nucleotide sequence ID" value="NZ_BSFJ01000015.1"/>
</dbReference>
<evidence type="ECO:0000256" key="1">
    <source>
        <dbReference type="SAM" id="MobiDB-lite"/>
    </source>
</evidence>
<reference evidence="3" key="2">
    <citation type="submission" date="2023-01" db="EMBL/GenBank/DDBJ databases">
        <authorList>
            <person name="Sun Q."/>
            <person name="Evtushenko L."/>
        </authorList>
    </citation>
    <scope>NUCLEOTIDE SEQUENCE</scope>
    <source>
        <strain evidence="3">VKM B-2484</strain>
    </source>
</reference>
<dbReference type="SUPFAM" id="SSF56524">
    <property type="entry name" value="Oxidoreductase molybdopterin-binding domain"/>
    <property type="match status" value="1"/>
</dbReference>
<reference evidence="3" key="1">
    <citation type="journal article" date="2014" name="Int. J. Syst. Evol. Microbiol.">
        <title>Complete genome sequence of Corynebacterium casei LMG S-19264T (=DSM 44701T), isolated from a smear-ripened cheese.</title>
        <authorList>
            <consortium name="US DOE Joint Genome Institute (JGI-PGF)"/>
            <person name="Walter F."/>
            <person name="Albersmeier A."/>
            <person name="Kalinowski J."/>
            <person name="Ruckert C."/>
        </authorList>
    </citation>
    <scope>NUCLEOTIDE SEQUENCE</scope>
    <source>
        <strain evidence="3">VKM B-2484</strain>
    </source>
</reference>
<dbReference type="Pfam" id="PF00174">
    <property type="entry name" value="Oxidored_molyb"/>
    <property type="match status" value="1"/>
</dbReference>
<feature type="domain" description="Oxidoreductase molybdopterin-binding" evidence="2">
    <location>
        <begin position="68"/>
        <end position="211"/>
    </location>
</feature>
<dbReference type="Gene3D" id="3.90.420.10">
    <property type="entry name" value="Oxidoreductase, molybdopterin-binding domain"/>
    <property type="match status" value="1"/>
</dbReference>
<sequence length="232" mass="27148">MADTRDPHAPVNGEADPPADSKLTRTKRAWAREGKFLTGKITRPEEDRLPPGQHLVRDWPVLDLGMQPRIPLDRWRLDVAGEVDHPVSWDWATFSGQKQTRETTDIHCVTTWSRYDNRWEGLATRDLLDLVMPRERARFVLLHSYDGYVTNLALEDFAAEDALIVHSWEDKPLTVEHGGPVRLVVPHLYFWKSAKWLKKIEFVTNDKRGFWEENGYHNHADPWKEERYSDEE</sequence>